<reference evidence="7" key="1">
    <citation type="submission" date="2018-05" db="EMBL/GenBank/DDBJ databases">
        <authorList>
            <person name="Lanie J.A."/>
            <person name="Ng W.-L."/>
            <person name="Kazmierczak K.M."/>
            <person name="Andrzejewski T.M."/>
            <person name="Davidsen T.M."/>
            <person name="Wayne K.J."/>
            <person name="Tettelin H."/>
            <person name="Glass J.I."/>
            <person name="Rusch D."/>
            <person name="Podicherti R."/>
            <person name="Tsui H.-C.T."/>
            <person name="Winkler M.E."/>
        </authorList>
    </citation>
    <scope>NUCLEOTIDE SEQUENCE</scope>
</reference>
<dbReference type="SUPFAM" id="SSF89028">
    <property type="entry name" value="Cobalamin adenosyltransferase-like"/>
    <property type="match status" value="1"/>
</dbReference>
<dbReference type="InterPro" id="IPR036451">
    <property type="entry name" value="CblAdoTrfase-like_sf"/>
</dbReference>
<dbReference type="AlphaFoldDB" id="A0A381QJY6"/>
<evidence type="ECO:0000313" key="7">
    <source>
        <dbReference type="EMBL" id="SUZ78357.1"/>
    </source>
</evidence>
<dbReference type="FunFam" id="1.20.1200.10:FF:000001">
    <property type="entry name" value="Cob(I)yrinic acid a,c-diamide adenosyltransferase"/>
    <property type="match status" value="1"/>
</dbReference>
<dbReference type="Pfam" id="PF01923">
    <property type="entry name" value="Cob_adeno_trans"/>
    <property type="match status" value="1"/>
</dbReference>
<evidence type="ECO:0000256" key="1">
    <source>
        <dbReference type="ARBA" id="ARBA00007487"/>
    </source>
</evidence>
<dbReference type="Gene3D" id="1.20.1200.10">
    <property type="entry name" value="Cobalamin adenosyltransferase-like"/>
    <property type="match status" value="1"/>
</dbReference>
<comment type="subunit">
    <text evidence="2">Homotrimer.</text>
</comment>
<keyword evidence="4" id="KW-0547">Nucleotide-binding</keyword>
<gene>
    <name evidence="7" type="ORF">METZ01_LOCUS31211</name>
</gene>
<evidence type="ECO:0000256" key="5">
    <source>
        <dbReference type="ARBA" id="ARBA00022840"/>
    </source>
</evidence>
<dbReference type="GO" id="GO:0005524">
    <property type="term" value="F:ATP binding"/>
    <property type="evidence" value="ECO:0007669"/>
    <property type="project" value="UniProtKB-KW"/>
</dbReference>
<evidence type="ECO:0000256" key="3">
    <source>
        <dbReference type="ARBA" id="ARBA00022679"/>
    </source>
</evidence>
<keyword evidence="5" id="KW-0067">ATP-binding</keyword>
<sequence length="163" mass="18664">MADGQRVLKNHPHIEAIGAVDSLNSILGWAIVPGTDNLVDELEKIQQDLFNLGAELALPSLKGQKLKQDRLDWLDMRIEKMNENLPDLDEFIIPGGTEFSARLHLVRTECRYVERILVAVSQIETVPEFHLSFLNRLSDYLFVLARVVQSKDGKQEKMWQNKK</sequence>
<dbReference type="GO" id="GO:0008817">
    <property type="term" value="F:corrinoid adenosyltransferase activity"/>
    <property type="evidence" value="ECO:0007669"/>
    <property type="project" value="TreeGrafter"/>
</dbReference>
<feature type="domain" description="Cobalamin adenosyltransferase-like" evidence="6">
    <location>
        <begin position="2"/>
        <end position="148"/>
    </location>
</feature>
<organism evidence="7">
    <name type="scientific">marine metagenome</name>
    <dbReference type="NCBI Taxonomy" id="408172"/>
    <lineage>
        <taxon>unclassified sequences</taxon>
        <taxon>metagenomes</taxon>
        <taxon>ecological metagenomes</taxon>
    </lineage>
</organism>
<dbReference type="GO" id="GO:0009235">
    <property type="term" value="P:cobalamin metabolic process"/>
    <property type="evidence" value="ECO:0007669"/>
    <property type="project" value="UniProtKB-ARBA"/>
</dbReference>
<dbReference type="PANTHER" id="PTHR12213">
    <property type="entry name" value="CORRINOID ADENOSYLTRANSFERASE"/>
    <property type="match status" value="1"/>
</dbReference>
<proteinExistence type="inferred from homology"/>
<keyword evidence="3" id="KW-0808">Transferase</keyword>
<comment type="similarity">
    <text evidence="1">Belongs to the Cob(I)alamin adenosyltransferase family.</text>
</comment>
<accession>A0A381QJY6</accession>
<dbReference type="InterPro" id="IPR029499">
    <property type="entry name" value="PduO-typ"/>
</dbReference>
<dbReference type="PANTHER" id="PTHR12213:SF0">
    <property type="entry name" value="CORRINOID ADENOSYLTRANSFERASE MMAB"/>
    <property type="match status" value="1"/>
</dbReference>
<evidence type="ECO:0000256" key="2">
    <source>
        <dbReference type="ARBA" id="ARBA00011233"/>
    </source>
</evidence>
<dbReference type="EMBL" id="UINC01001349">
    <property type="protein sequence ID" value="SUZ78357.1"/>
    <property type="molecule type" value="Genomic_DNA"/>
</dbReference>
<dbReference type="InterPro" id="IPR016030">
    <property type="entry name" value="CblAdoTrfase-like"/>
</dbReference>
<evidence type="ECO:0000259" key="6">
    <source>
        <dbReference type="Pfam" id="PF01923"/>
    </source>
</evidence>
<evidence type="ECO:0000256" key="4">
    <source>
        <dbReference type="ARBA" id="ARBA00022741"/>
    </source>
</evidence>
<dbReference type="NCBIfam" id="TIGR00636">
    <property type="entry name" value="PduO_Nterm"/>
    <property type="match status" value="1"/>
</dbReference>
<protein>
    <recommendedName>
        <fullName evidence="6">Cobalamin adenosyltransferase-like domain-containing protein</fullName>
    </recommendedName>
</protein>
<name>A0A381QJY6_9ZZZZ</name>